<dbReference type="Proteomes" id="UP000267821">
    <property type="component" value="Unassembled WGS sequence"/>
</dbReference>
<evidence type="ECO:0000313" key="2">
    <source>
        <dbReference type="Proteomes" id="UP000267821"/>
    </source>
</evidence>
<protein>
    <submittedName>
        <fullName evidence="1">Uncharacterized protein</fullName>
    </submittedName>
</protein>
<dbReference type="InParanoid" id="A0A3N4MDC4"/>
<sequence length="387" mass="42607">MSLVREHEIVAVFPKRSGSTAHVSLLVETDSSSGDDELPSDEGYPIARNSEPCSGNPLARLVSVSSHHDLVLYLHTYRRVAYRNHVLGIECFFNAIVDAYNTYMAVLDDGDSNSAEGASPDGDGEPATTTAVEAFTRLALRMDALNSFVRFYSVDKMFHSVPFTKFYTAMTCMQQVQVEGAFGMASGLDNPSLFTQSNKKYPGLSATLSSSSAHATSTVPLYTQDTTWHLHRLLLSSLESANLAVETLYAKIASPFSSLNQPITCTTIYGPPPLLSASISTHMKSIETILSDVMDINIYESEHSFSSELDPDGRVTDSMIEISLARKEKRVGADCLWLAVRYQTALEFLTAVDSLPTDYVTFTLCEISDEHTPNNEMHNWKDVIHSI</sequence>
<evidence type="ECO:0000313" key="1">
    <source>
        <dbReference type="EMBL" id="RPB27295.1"/>
    </source>
</evidence>
<proteinExistence type="predicted"/>
<dbReference type="AlphaFoldDB" id="A0A3N4MDC4"/>
<name>A0A3N4MDC4_9PEZI</name>
<accession>A0A3N4MDC4</accession>
<reference evidence="1 2" key="1">
    <citation type="journal article" date="2018" name="Nat. Ecol. Evol.">
        <title>Pezizomycetes genomes reveal the molecular basis of ectomycorrhizal truffle lifestyle.</title>
        <authorList>
            <person name="Murat C."/>
            <person name="Payen T."/>
            <person name="Noel B."/>
            <person name="Kuo A."/>
            <person name="Morin E."/>
            <person name="Chen J."/>
            <person name="Kohler A."/>
            <person name="Krizsan K."/>
            <person name="Balestrini R."/>
            <person name="Da Silva C."/>
            <person name="Montanini B."/>
            <person name="Hainaut M."/>
            <person name="Levati E."/>
            <person name="Barry K.W."/>
            <person name="Belfiori B."/>
            <person name="Cichocki N."/>
            <person name="Clum A."/>
            <person name="Dockter R.B."/>
            <person name="Fauchery L."/>
            <person name="Guy J."/>
            <person name="Iotti M."/>
            <person name="Le Tacon F."/>
            <person name="Lindquist E.A."/>
            <person name="Lipzen A."/>
            <person name="Malagnac F."/>
            <person name="Mello A."/>
            <person name="Molinier V."/>
            <person name="Miyauchi S."/>
            <person name="Poulain J."/>
            <person name="Riccioni C."/>
            <person name="Rubini A."/>
            <person name="Sitrit Y."/>
            <person name="Splivallo R."/>
            <person name="Traeger S."/>
            <person name="Wang M."/>
            <person name="Zifcakova L."/>
            <person name="Wipf D."/>
            <person name="Zambonelli A."/>
            <person name="Paolocci F."/>
            <person name="Nowrousian M."/>
            <person name="Ottonello S."/>
            <person name="Baldrian P."/>
            <person name="Spatafora J.W."/>
            <person name="Henrissat B."/>
            <person name="Nagy L.G."/>
            <person name="Aury J.M."/>
            <person name="Wincker P."/>
            <person name="Grigoriev I.V."/>
            <person name="Bonfante P."/>
            <person name="Martin F.M."/>
        </authorList>
    </citation>
    <scope>NUCLEOTIDE SEQUENCE [LARGE SCALE GENOMIC DNA]</scope>
    <source>
        <strain evidence="1 2">ATCC MYA-4762</strain>
    </source>
</reference>
<dbReference type="EMBL" id="ML121531">
    <property type="protein sequence ID" value="RPB27295.1"/>
    <property type="molecule type" value="Genomic_DNA"/>
</dbReference>
<keyword evidence="2" id="KW-1185">Reference proteome</keyword>
<organism evidence="1 2">
    <name type="scientific">Terfezia boudieri ATCC MYA-4762</name>
    <dbReference type="NCBI Taxonomy" id="1051890"/>
    <lineage>
        <taxon>Eukaryota</taxon>
        <taxon>Fungi</taxon>
        <taxon>Dikarya</taxon>
        <taxon>Ascomycota</taxon>
        <taxon>Pezizomycotina</taxon>
        <taxon>Pezizomycetes</taxon>
        <taxon>Pezizales</taxon>
        <taxon>Pezizaceae</taxon>
        <taxon>Terfezia</taxon>
    </lineage>
</organism>
<gene>
    <name evidence="1" type="ORF">L211DRAFT_846127</name>
</gene>